<comment type="caution">
    <text evidence="1">The sequence shown here is derived from an EMBL/GenBank/DDBJ whole genome shotgun (WGS) entry which is preliminary data.</text>
</comment>
<organism evidence="1 2">
    <name type="scientific">Candidatus Kaiserbacteria bacterium RIFCSPHIGHO2_01_FULL_54_36b</name>
    <dbReference type="NCBI Taxonomy" id="1798483"/>
    <lineage>
        <taxon>Bacteria</taxon>
        <taxon>Candidatus Kaiseribacteriota</taxon>
    </lineage>
</organism>
<reference evidence="1 2" key="1">
    <citation type="journal article" date="2016" name="Nat. Commun.">
        <title>Thousands of microbial genomes shed light on interconnected biogeochemical processes in an aquifer system.</title>
        <authorList>
            <person name="Anantharaman K."/>
            <person name="Brown C.T."/>
            <person name="Hug L.A."/>
            <person name="Sharon I."/>
            <person name="Castelle C.J."/>
            <person name="Probst A.J."/>
            <person name="Thomas B.C."/>
            <person name="Singh A."/>
            <person name="Wilkins M.J."/>
            <person name="Karaoz U."/>
            <person name="Brodie E.L."/>
            <person name="Williams K.H."/>
            <person name="Hubbard S.S."/>
            <person name="Banfield J.F."/>
        </authorList>
    </citation>
    <scope>NUCLEOTIDE SEQUENCE [LARGE SCALE GENOMIC DNA]</scope>
</reference>
<gene>
    <name evidence="1" type="ORF">A2704_00745</name>
</gene>
<evidence type="ECO:0000313" key="2">
    <source>
        <dbReference type="Proteomes" id="UP000176445"/>
    </source>
</evidence>
<proteinExistence type="predicted"/>
<accession>A0A1F6CRN2</accession>
<evidence type="ECO:0000313" key="1">
    <source>
        <dbReference type="EMBL" id="OGG51532.1"/>
    </source>
</evidence>
<dbReference type="EMBL" id="MFKW01000025">
    <property type="protein sequence ID" value="OGG51532.1"/>
    <property type="molecule type" value="Genomic_DNA"/>
</dbReference>
<dbReference type="AlphaFoldDB" id="A0A1F6CRN2"/>
<name>A0A1F6CRN2_9BACT</name>
<dbReference type="Proteomes" id="UP000176445">
    <property type="component" value="Unassembled WGS sequence"/>
</dbReference>
<protein>
    <submittedName>
        <fullName evidence="1">Uncharacterized protein</fullName>
    </submittedName>
</protein>
<sequence length="87" mass="10247">MKNPQKKPKFDFEELKAAATSLNAKLRKKVFEEYFERFEEFPSYLFDNENGIDSRLQETIKDLQADPEISKTMRKGIETLMQRLPSA</sequence>